<dbReference type="PANTHER" id="PTHR31956">
    <property type="entry name" value="NON-SPECIFIC PHOSPHOLIPASE C4-RELATED"/>
    <property type="match status" value="1"/>
</dbReference>
<dbReference type="InterPro" id="IPR007312">
    <property type="entry name" value="Phosphoesterase"/>
</dbReference>
<dbReference type="Gene3D" id="3.40.720.10">
    <property type="entry name" value="Alkaline Phosphatase, subunit A"/>
    <property type="match status" value="2"/>
</dbReference>
<proteinExistence type="inferred from homology"/>
<dbReference type="Pfam" id="PF05506">
    <property type="entry name" value="PLipase_C_C"/>
    <property type="match status" value="2"/>
</dbReference>
<name>A0A4V3CWN6_9HYPH</name>
<dbReference type="InterPro" id="IPR006311">
    <property type="entry name" value="TAT_signal"/>
</dbReference>
<dbReference type="OrthoDB" id="9770871at2"/>
<feature type="domain" description="Bacterial phospholipase C C-terminal" evidence="4">
    <location>
        <begin position="598"/>
        <end position="677"/>
    </location>
</feature>
<dbReference type="EMBL" id="SNXY01000006">
    <property type="protein sequence ID" value="TDP87108.1"/>
    <property type="molecule type" value="Genomic_DNA"/>
</dbReference>
<dbReference type="RefSeq" id="WP_126536021.1">
    <property type="nucleotide sequence ID" value="NZ_BSPM01000008.1"/>
</dbReference>
<dbReference type="Proteomes" id="UP000294547">
    <property type="component" value="Unassembled WGS sequence"/>
</dbReference>
<dbReference type="CDD" id="cd16014">
    <property type="entry name" value="PLC"/>
    <property type="match status" value="1"/>
</dbReference>
<evidence type="ECO:0000313" key="6">
    <source>
        <dbReference type="Proteomes" id="UP000294547"/>
    </source>
</evidence>
<organism evidence="5 6">
    <name type="scientific">Oharaeibacter diazotrophicus</name>
    <dbReference type="NCBI Taxonomy" id="1920512"/>
    <lineage>
        <taxon>Bacteria</taxon>
        <taxon>Pseudomonadati</taxon>
        <taxon>Pseudomonadota</taxon>
        <taxon>Alphaproteobacteria</taxon>
        <taxon>Hyphomicrobiales</taxon>
        <taxon>Pleomorphomonadaceae</taxon>
        <taxon>Oharaeibacter</taxon>
    </lineage>
</organism>
<dbReference type="InterPro" id="IPR017767">
    <property type="entry name" value="PC-PLC"/>
</dbReference>
<dbReference type="InterPro" id="IPR008475">
    <property type="entry name" value="PLipase_C_C"/>
</dbReference>
<dbReference type="NCBIfam" id="TIGR03396">
    <property type="entry name" value="PC_PLC"/>
    <property type="match status" value="1"/>
</dbReference>
<evidence type="ECO:0000313" key="5">
    <source>
        <dbReference type="EMBL" id="TDP87108.1"/>
    </source>
</evidence>
<dbReference type="GO" id="GO:0016042">
    <property type="term" value="P:lipid catabolic process"/>
    <property type="evidence" value="ECO:0007669"/>
    <property type="project" value="InterPro"/>
</dbReference>
<evidence type="ECO:0000259" key="4">
    <source>
        <dbReference type="Pfam" id="PF05506"/>
    </source>
</evidence>
<dbReference type="GO" id="GO:0034480">
    <property type="term" value="F:phosphatidylcholine phospholipase C activity"/>
    <property type="evidence" value="ECO:0007669"/>
    <property type="project" value="UniProtKB-EC"/>
</dbReference>
<comment type="caution">
    <text evidence="5">The sequence shown here is derived from an EMBL/GenBank/DDBJ whole genome shotgun (WGS) entry which is preliminary data.</text>
</comment>
<evidence type="ECO:0000256" key="1">
    <source>
        <dbReference type="ARBA" id="ARBA00009717"/>
    </source>
</evidence>
<dbReference type="InterPro" id="IPR017850">
    <property type="entry name" value="Alkaline_phosphatase_core_sf"/>
</dbReference>
<dbReference type="PROSITE" id="PS51318">
    <property type="entry name" value="TAT"/>
    <property type="match status" value="1"/>
</dbReference>
<sequence>MAANDRREFLKLIGSGAFAASMTGSIERALAIPAEVRTGTIRDVEHIVVLMQENRSFDHYFGTMRGVRGFEDPRPVRLSTGKTVWAQPSPTGDVLPFRPDANFGEKFLEDVAHGWADGQMAWNEGKYDQWIPAKGVAAMTYYLRKDIPYHFALADAFTVCDNYFCSLIGPTDPNRYHMFSGWVGNDGKGGGPVIDNAEAGYDWSTFPERLQKAGISWKVYQDVGDGLTQAGFWGWTGDPYIGNYGDNSLLYFHQYQNAAEGSPLAQRARTGTNIKVGGTLFDVFAADVKAGRLPKVSYIAAPEAYSEHPNWIPNYGAWYISQILDILTANPEVWAKTVLIINYDENGGFYDHVVPPTAPMSPAHGKSTVSIENEIFEGSASHPEKGPYGFCSRVPMLAISPWSKGGWVNSQVFDHTSVIRFIEKRFEKDHPDIREDNITPWRRAVAGDLTTAFDFTRADSKVPRLPSTAKYAPADRTKRYDDYHAVVPAKQTLPGQEKGMRPARPLPYRIDADLVAEPAKGTVSLAMRNAGSGVAAFFHVRTAGDVIAPRGHTVGARAKLNDALALAAGSTYEVTVHGPNGFYRALRGKMAVAAKSLAVTSSTDHAATAVTLQIRNTGTAAVVARIANVYTGKATNRAIAPGKSAVVRVSAKGNAGWYDLVVTVLGVAGFRQQFAGHVENGKPSYSDPAIGAA</sequence>
<feature type="domain" description="Bacterial phospholipase C C-terminal" evidence="4">
    <location>
        <begin position="502"/>
        <end position="589"/>
    </location>
</feature>
<dbReference type="Pfam" id="PF04185">
    <property type="entry name" value="Phosphoesterase"/>
    <property type="match status" value="1"/>
</dbReference>
<evidence type="ECO:0000256" key="3">
    <source>
        <dbReference type="ARBA" id="ARBA00022801"/>
    </source>
</evidence>
<accession>A0A4V3CWN6</accession>
<gene>
    <name evidence="5" type="ORF">EDD54_0994</name>
</gene>
<protein>
    <recommendedName>
        <fullName evidence="2">phospholipase C</fullName>
        <ecNumber evidence="2">3.1.4.3</ecNumber>
    </recommendedName>
</protein>
<dbReference type="EC" id="3.1.4.3" evidence="2"/>
<dbReference type="AlphaFoldDB" id="A0A4V3CWN6"/>
<keyword evidence="3" id="KW-0378">Hydrolase</keyword>
<evidence type="ECO:0000256" key="2">
    <source>
        <dbReference type="ARBA" id="ARBA00012018"/>
    </source>
</evidence>
<reference evidence="5 6" key="1">
    <citation type="submission" date="2019-03" db="EMBL/GenBank/DDBJ databases">
        <title>Genomic Encyclopedia of Type Strains, Phase IV (KMG-IV): sequencing the most valuable type-strain genomes for metagenomic binning, comparative biology and taxonomic classification.</title>
        <authorList>
            <person name="Goeker M."/>
        </authorList>
    </citation>
    <scope>NUCLEOTIDE SEQUENCE [LARGE SCALE GENOMIC DNA]</scope>
    <source>
        <strain evidence="5 6">DSM 102969</strain>
    </source>
</reference>
<dbReference type="PANTHER" id="PTHR31956:SF1">
    <property type="entry name" value="NON-SPECIFIC PHOSPHOLIPASE C1"/>
    <property type="match status" value="1"/>
</dbReference>
<comment type="similarity">
    <text evidence="1">Belongs to the bacterial phospholipase C family.</text>
</comment>
<keyword evidence="6" id="KW-1185">Reference proteome</keyword>